<dbReference type="EMBL" id="MU808099">
    <property type="protein sequence ID" value="KAJ3830873.1"/>
    <property type="molecule type" value="Genomic_DNA"/>
</dbReference>
<dbReference type="AlphaFoldDB" id="A0AA38NUI1"/>
<feature type="region of interest" description="Disordered" evidence="1">
    <location>
        <begin position="115"/>
        <end position="136"/>
    </location>
</feature>
<name>A0AA38NUI1_9AGAR</name>
<dbReference type="Proteomes" id="UP001163846">
    <property type="component" value="Unassembled WGS sequence"/>
</dbReference>
<organism evidence="2 3">
    <name type="scientific">Lentinula raphanica</name>
    <dbReference type="NCBI Taxonomy" id="153919"/>
    <lineage>
        <taxon>Eukaryota</taxon>
        <taxon>Fungi</taxon>
        <taxon>Dikarya</taxon>
        <taxon>Basidiomycota</taxon>
        <taxon>Agaricomycotina</taxon>
        <taxon>Agaricomycetes</taxon>
        <taxon>Agaricomycetidae</taxon>
        <taxon>Agaricales</taxon>
        <taxon>Marasmiineae</taxon>
        <taxon>Omphalotaceae</taxon>
        <taxon>Lentinula</taxon>
    </lineage>
</organism>
<protein>
    <submittedName>
        <fullName evidence="2">Uncharacterized protein</fullName>
    </submittedName>
</protein>
<feature type="region of interest" description="Disordered" evidence="1">
    <location>
        <begin position="274"/>
        <end position="351"/>
    </location>
</feature>
<keyword evidence="3" id="KW-1185">Reference proteome</keyword>
<evidence type="ECO:0000313" key="2">
    <source>
        <dbReference type="EMBL" id="KAJ3830873.1"/>
    </source>
</evidence>
<accession>A0AA38NUI1</accession>
<sequence length="351" mass="38167">MPRYFASISRMMTVSFPDGWKPKLQTLKRQKWKSGDLTWLPYHQIDHLDAVGEYFDALGISDISELMDGGRDVPDPNSIPHLGVDDASTLRLNFLLLPLDDSGLDKEEDIKDKVDAPYSPESTMSSTQQTPSTPTKPLEWLKRVNANRNTISSSDGITYSITPAELSACLDFDAVLRRPGAVLGNLHVPIAYPYLATRVNSDPLIGTMKMAIVDPDAGTIHVPMNPVDRSFFAPFVRGPNSESSIMKTLGLSNLSHKQQALYGKLLLDSAERGVGVSVSEKKGKKKKGKKNGQMNVDHGVKKQDSPMPAGPSTSSSPHPPFVFGSIPANNPAVQLGPNAAHNPLHVPNNTP</sequence>
<reference evidence="2" key="1">
    <citation type="submission" date="2022-08" db="EMBL/GenBank/DDBJ databases">
        <authorList>
            <consortium name="DOE Joint Genome Institute"/>
            <person name="Min B."/>
            <person name="Riley R."/>
            <person name="Sierra-Patev S."/>
            <person name="Naranjo-Ortiz M."/>
            <person name="Looney B."/>
            <person name="Konkel Z."/>
            <person name="Slot J.C."/>
            <person name="Sakamoto Y."/>
            <person name="Steenwyk J.L."/>
            <person name="Rokas A."/>
            <person name="Carro J."/>
            <person name="Camarero S."/>
            <person name="Ferreira P."/>
            <person name="Molpeceres G."/>
            <person name="Ruiz-Duenas F.J."/>
            <person name="Serrano A."/>
            <person name="Henrissat B."/>
            <person name="Drula E."/>
            <person name="Hughes K.W."/>
            <person name="Mata J.L."/>
            <person name="Ishikawa N.K."/>
            <person name="Vargas-Isla R."/>
            <person name="Ushijima S."/>
            <person name="Smith C.A."/>
            <person name="Ahrendt S."/>
            <person name="Andreopoulos W."/>
            <person name="He G."/>
            <person name="Labutti K."/>
            <person name="Lipzen A."/>
            <person name="Ng V."/>
            <person name="Sandor L."/>
            <person name="Barry K."/>
            <person name="Martinez A.T."/>
            <person name="Xiao Y."/>
            <person name="Gibbons J.G."/>
            <person name="Terashima K."/>
            <person name="Hibbett D.S."/>
            <person name="Grigoriev I.V."/>
        </authorList>
    </citation>
    <scope>NUCLEOTIDE SEQUENCE</scope>
    <source>
        <strain evidence="2">TFB9207</strain>
    </source>
</reference>
<feature type="compositionally biased region" description="Low complexity" evidence="1">
    <location>
        <begin position="119"/>
        <end position="136"/>
    </location>
</feature>
<feature type="non-terminal residue" evidence="2">
    <location>
        <position position="351"/>
    </location>
</feature>
<evidence type="ECO:0000313" key="3">
    <source>
        <dbReference type="Proteomes" id="UP001163846"/>
    </source>
</evidence>
<comment type="caution">
    <text evidence="2">The sequence shown here is derived from an EMBL/GenBank/DDBJ whole genome shotgun (WGS) entry which is preliminary data.</text>
</comment>
<gene>
    <name evidence="2" type="ORF">F5878DRAFT_648146</name>
</gene>
<proteinExistence type="predicted"/>
<evidence type="ECO:0000256" key="1">
    <source>
        <dbReference type="SAM" id="MobiDB-lite"/>
    </source>
</evidence>